<reference evidence="1 2" key="1">
    <citation type="journal article" date="2020" name="ISME J.">
        <title>Comparative genomics reveals insights into cyanobacterial evolution and habitat adaptation.</title>
        <authorList>
            <person name="Chen M.Y."/>
            <person name="Teng W.K."/>
            <person name="Zhao L."/>
            <person name="Hu C.X."/>
            <person name="Zhou Y.K."/>
            <person name="Han B.P."/>
            <person name="Song L.R."/>
            <person name="Shu W.S."/>
        </authorList>
    </citation>
    <scope>NUCLEOTIDE SEQUENCE [LARGE SCALE GENOMIC DNA]</scope>
    <source>
        <strain evidence="1 2">FACHB-1249</strain>
    </source>
</reference>
<dbReference type="GeneID" id="78220249"/>
<comment type="caution">
    <text evidence="1">The sequence shown here is derived from an EMBL/GenBank/DDBJ whole genome shotgun (WGS) entry which is preliminary data.</text>
</comment>
<proteinExistence type="predicted"/>
<dbReference type="RefSeq" id="WP_190388274.1">
    <property type="nucleotide sequence ID" value="NZ_JACJTM010000075.1"/>
</dbReference>
<organism evidence="1 2">
    <name type="scientific">Aphanizomenon flos-aquae FACHB-1249</name>
    <dbReference type="NCBI Taxonomy" id="2692889"/>
    <lineage>
        <taxon>Bacteria</taxon>
        <taxon>Bacillati</taxon>
        <taxon>Cyanobacteriota</taxon>
        <taxon>Cyanophyceae</taxon>
        <taxon>Nostocales</taxon>
        <taxon>Aphanizomenonaceae</taxon>
        <taxon>Aphanizomenon</taxon>
    </lineage>
</organism>
<accession>A0ABR8IZ40</accession>
<keyword evidence="2" id="KW-1185">Reference proteome</keyword>
<dbReference type="EMBL" id="JACJTM010000075">
    <property type="protein sequence ID" value="MBD2687363.1"/>
    <property type="molecule type" value="Genomic_DNA"/>
</dbReference>
<gene>
    <name evidence="1" type="ORF">H6G43_19615</name>
</gene>
<sequence length="250" mass="28737">MSPLSLITVEVEDFISAAQTIPLGDISTCKWISNWTSAEKLLSWAKRGLEEGDEYGLSNAISYAKQSLCCRVDILVRYNHLVKHFQGNYPQKIEALQKIGVNIPKVVQRLVIDPRNVFEHHYSLPKKEEIIDAVEISELLIQATETEYNRSSIIAVNWNAMGMSSSNLVKFEEFNDDKIMLFIDVFENPAKAKIVDPINREIRYVEMKQFTYDQSIQLSQILRRNYSNASLGGWGHSPYYYQEMKKQAGF</sequence>
<name>A0ABR8IZ40_APHFL</name>
<dbReference type="Proteomes" id="UP000660270">
    <property type="component" value="Unassembled WGS sequence"/>
</dbReference>
<evidence type="ECO:0000313" key="2">
    <source>
        <dbReference type="Proteomes" id="UP000660270"/>
    </source>
</evidence>
<evidence type="ECO:0000313" key="1">
    <source>
        <dbReference type="EMBL" id="MBD2687363.1"/>
    </source>
</evidence>
<protein>
    <submittedName>
        <fullName evidence="1">Uncharacterized protein</fullName>
    </submittedName>
</protein>